<evidence type="ECO:0000313" key="1">
    <source>
        <dbReference type="EMBL" id="BBX50419.1"/>
    </source>
</evidence>
<organism evidence="1 2">
    <name type="scientific">Mycolicibacterium poriferae</name>
    <dbReference type="NCBI Taxonomy" id="39694"/>
    <lineage>
        <taxon>Bacteria</taxon>
        <taxon>Bacillati</taxon>
        <taxon>Actinomycetota</taxon>
        <taxon>Actinomycetes</taxon>
        <taxon>Mycobacteriales</taxon>
        <taxon>Mycobacteriaceae</taxon>
        <taxon>Mycolicibacterium</taxon>
    </lineage>
</organism>
<dbReference type="Proteomes" id="UP000466785">
    <property type="component" value="Chromosome"/>
</dbReference>
<dbReference type="RefSeq" id="WP_152515590.1">
    <property type="nucleotide sequence ID" value="NZ_AP022570.1"/>
</dbReference>
<keyword evidence="2" id="KW-1185">Reference proteome</keyword>
<sequence>MSSSELSDVAWDLVEHCRAALSIPELNTAFVRLGVGDYSEAMVVALKSLTRSAGPPLTDQLLARLTSVEQTYHVEREFSELLAAAPRSG</sequence>
<dbReference type="KEGG" id="mpof:MPOR_14450"/>
<protein>
    <recommendedName>
        <fullName evidence="3">MafI family immunity protein</fullName>
    </recommendedName>
</protein>
<gene>
    <name evidence="1" type="ORF">MPOR_14450</name>
</gene>
<proteinExistence type="predicted"/>
<dbReference type="AlphaFoldDB" id="A0A6N4V7L8"/>
<evidence type="ECO:0000313" key="2">
    <source>
        <dbReference type="Proteomes" id="UP000466785"/>
    </source>
</evidence>
<reference evidence="1 2" key="1">
    <citation type="journal article" date="2019" name="Emerg. Microbes Infect.">
        <title>Comprehensive subspecies identification of 175 nontuberculous mycobacteria species based on 7547 genomic profiles.</title>
        <authorList>
            <person name="Matsumoto Y."/>
            <person name="Kinjo T."/>
            <person name="Motooka D."/>
            <person name="Nabeya D."/>
            <person name="Jung N."/>
            <person name="Uechi K."/>
            <person name="Horii T."/>
            <person name="Iida T."/>
            <person name="Fujita J."/>
            <person name="Nakamura S."/>
        </authorList>
    </citation>
    <scope>NUCLEOTIDE SEQUENCE [LARGE SCALE GENOMIC DNA]</scope>
    <source>
        <strain evidence="1 2">JCM 12603</strain>
    </source>
</reference>
<accession>A0A6N4V7L8</accession>
<name>A0A6N4V7L8_9MYCO</name>
<evidence type="ECO:0008006" key="3">
    <source>
        <dbReference type="Google" id="ProtNLM"/>
    </source>
</evidence>
<dbReference type="EMBL" id="AP022570">
    <property type="protein sequence ID" value="BBX50419.1"/>
    <property type="molecule type" value="Genomic_DNA"/>
</dbReference>